<name>A0A6N7USP4_9FIRM</name>
<proteinExistence type="predicted"/>
<keyword evidence="1" id="KW-0732">Signal</keyword>
<evidence type="ECO:0000313" key="2">
    <source>
        <dbReference type="EMBL" id="MSR94143.1"/>
    </source>
</evidence>
<evidence type="ECO:0000313" key="3">
    <source>
        <dbReference type="Proteomes" id="UP000434409"/>
    </source>
</evidence>
<feature type="signal peptide" evidence="1">
    <location>
        <begin position="1"/>
        <end position="18"/>
    </location>
</feature>
<reference evidence="2 3" key="1">
    <citation type="submission" date="2019-08" db="EMBL/GenBank/DDBJ databases">
        <title>In-depth cultivation of the pig gut microbiome towards novel bacterial diversity and tailored functional studies.</title>
        <authorList>
            <person name="Wylensek D."/>
            <person name="Hitch T.C.A."/>
            <person name="Clavel T."/>
        </authorList>
    </citation>
    <scope>NUCLEOTIDE SEQUENCE [LARGE SCALE GENOMIC DNA]</scope>
    <source>
        <strain evidence="2 3">68-1-5</strain>
    </source>
</reference>
<dbReference type="PROSITE" id="PS51257">
    <property type="entry name" value="PROKAR_LIPOPROTEIN"/>
    <property type="match status" value="1"/>
</dbReference>
<dbReference type="EMBL" id="VULY01000018">
    <property type="protein sequence ID" value="MSR94143.1"/>
    <property type="molecule type" value="Genomic_DNA"/>
</dbReference>
<dbReference type="RefSeq" id="WP_154477580.1">
    <property type="nucleotide sequence ID" value="NZ_VULY01000018.1"/>
</dbReference>
<organism evidence="2 3">
    <name type="scientific">Suipraeoptans intestinalis</name>
    <dbReference type="NCBI Taxonomy" id="2606628"/>
    <lineage>
        <taxon>Bacteria</taxon>
        <taxon>Bacillati</taxon>
        <taxon>Bacillota</taxon>
        <taxon>Clostridia</taxon>
        <taxon>Lachnospirales</taxon>
        <taxon>Lachnospiraceae</taxon>
        <taxon>Suipraeoptans</taxon>
    </lineage>
</organism>
<accession>A0A6N7USP4</accession>
<protein>
    <submittedName>
        <fullName evidence="2">Uncharacterized protein</fullName>
    </submittedName>
</protein>
<dbReference type="AlphaFoldDB" id="A0A6N7USP4"/>
<feature type="chain" id="PRO_5038971747" evidence="1">
    <location>
        <begin position="19"/>
        <end position="236"/>
    </location>
</feature>
<gene>
    <name evidence="2" type="ORF">FYJ34_07700</name>
</gene>
<sequence>MRKIMLLCIILCCFLLMAACGKDKQKNPIYSKDTNERIIMSLEKTYPENKFTVIKAYDEYDGQYYAVCSDENGLEFRVDTIVYDNTYHFGCKDEYLFQCLQQKEYVEKAKKSAESQGYSVEYDAANRNLTLMIDINKESTSEEVADEIYEIIHGVKDLPKTIYPNTGFTTGEVNYYSEPKMYNLLYSFYDEQISYTLNTGSVSIFETENDNQSLVKEIEQSKKQAYINRSTYLEEK</sequence>
<comment type="caution">
    <text evidence="2">The sequence shown here is derived from an EMBL/GenBank/DDBJ whole genome shotgun (WGS) entry which is preliminary data.</text>
</comment>
<evidence type="ECO:0000256" key="1">
    <source>
        <dbReference type="SAM" id="SignalP"/>
    </source>
</evidence>
<keyword evidence="3" id="KW-1185">Reference proteome</keyword>
<dbReference type="Proteomes" id="UP000434409">
    <property type="component" value="Unassembled WGS sequence"/>
</dbReference>